<dbReference type="EMBL" id="WAJS01000015">
    <property type="protein sequence ID" value="KAB1648568.1"/>
    <property type="molecule type" value="Genomic_DNA"/>
</dbReference>
<dbReference type="NCBIfam" id="TIGR00723">
    <property type="entry name" value="ttdB_fumA_fumB"/>
    <property type="match status" value="1"/>
</dbReference>
<dbReference type="AlphaFoldDB" id="A0A7C8BU80"/>
<dbReference type="PANTHER" id="PTHR43351">
    <property type="entry name" value="L(+)-TARTRATE DEHYDRATASE SUBUNIT BETA"/>
    <property type="match status" value="1"/>
</dbReference>
<reference evidence="4 5" key="1">
    <citation type="submission" date="2019-09" db="EMBL/GenBank/DDBJ databases">
        <title>Whole genome shotgun sequencing (WGS) of Ellagibacter isourolithinifaciens DSM 104140(T) and Adlercreutzia muris DSM 29508(T).</title>
        <authorList>
            <person name="Stoll D.A."/>
            <person name="Danylec N."/>
            <person name="Huch M."/>
        </authorList>
    </citation>
    <scope>NUCLEOTIDE SEQUENCE [LARGE SCALE GENOMIC DNA]</scope>
    <source>
        <strain evidence="4 5">DSM 29508</strain>
    </source>
</reference>
<comment type="caution">
    <text evidence="4">The sequence shown here is derived from an EMBL/GenBank/DDBJ whole genome shotgun (WGS) entry which is preliminary data.</text>
</comment>
<dbReference type="PANTHER" id="PTHR43351:SF2">
    <property type="entry name" value="L(+)-TARTRATE DEHYDRATASE SUBUNIT BETA-RELATED"/>
    <property type="match status" value="1"/>
</dbReference>
<sequence length="186" mass="19295">MGRIVSLSLPLSREDVAELRAGDEVLLSGPVYTMRDAGHERALQCLEETGELPFGLAGATLFYAGPTPSAAGRPLGSVGPTTASRMDFATPQLFAAGIVAAIGKGKRSPAVVEACRETGSVYLCTVGGVAALLAKAVVASEMVGWDDLGTEALRRLTLVDFPCYVAVDACGRDLYREIEAAASSMA</sequence>
<name>A0A7C8BU80_9ACTN</name>
<gene>
    <name evidence="4" type="ORF">F8D48_06010</name>
</gene>
<keyword evidence="2" id="KW-0456">Lyase</keyword>
<evidence type="ECO:0000256" key="2">
    <source>
        <dbReference type="ARBA" id="ARBA00023239"/>
    </source>
</evidence>
<dbReference type="Gene3D" id="3.20.130.10">
    <property type="entry name" value="Fe-S hydro-lyase, tartrate dehydratase beta-type, catalytic domain"/>
    <property type="match status" value="1"/>
</dbReference>
<evidence type="ECO:0000313" key="4">
    <source>
        <dbReference type="EMBL" id="KAB1648568.1"/>
    </source>
</evidence>
<dbReference type="SUPFAM" id="SSF117457">
    <property type="entry name" value="FumA C-terminal domain-like"/>
    <property type="match status" value="1"/>
</dbReference>
<evidence type="ECO:0000259" key="3">
    <source>
        <dbReference type="Pfam" id="PF05683"/>
    </source>
</evidence>
<feature type="domain" description="Fe-S hydro-lyase tartrate dehydratase beta-type catalytic" evidence="3">
    <location>
        <begin position="5"/>
        <end position="177"/>
    </location>
</feature>
<dbReference type="InterPro" id="IPR004647">
    <property type="entry name" value="Fe-S_hydro-lyase_TtdB-typ_cat"/>
</dbReference>
<evidence type="ECO:0000313" key="5">
    <source>
        <dbReference type="Proteomes" id="UP000479639"/>
    </source>
</evidence>
<dbReference type="Pfam" id="PF05683">
    <property type="entry name" value="Fumerase_C"/>
    <property type="match status" value="1"/>
</dbReference>
<dbReference type="Proteomes" id="UP000479639">
    <property type="component" value="Unassembled WGS sequence"/>
</dbReference>
<dbReference type="GO" id="GO:0016836">
    <property type="term" value="F:hydro-lyase activity"/>
    <property type="evidence" value="ECO:0007669"/>
    <property type="project" value="InterPro"/>
</dbReference>
<dbReference type="InterPro" id="IPR036660">
    <property type="entry name" value="Fe-S_hydroAse_TtdB_cat_sf"/>
</dbReference>
<proteinExistence type="inferred from homology"/>
<evidence type="ECO:0000256" key="1">
    <source>
        <dbReference type="ARBA" id="ARBA00008876"/>
    </source>
</evidence>
<dbReference type="RefSeq" id="WP_135971004.1">
    <property type="nucleotide sequence ID" value="NZ_JANJZI010000014.1"/>
</dbReference>
<keyword evidence="5" id="KW-1185">Reference proteome</keyword>
<comment type="similarity">
    <text evidence="1">Belongs to the class-I fumarase family.</text>
</comment>
<protein>
    <submittedName>
        <fullName evidence="4">TRZ/ATZ family protein</fullName>
    </submittedName>
</protein>
<organism evidence="4 5">
    <name type="scientific">Adlercreutzia muris</name>
    <dbReference type="NCBI Taxonomy" id="1796610"/>
    <lineage>
        <taxon>Bacteria</taxon>
        <taxon>Bacillati</taxon>
        <taxon>Actinomycetota</taxon>
        <taxon>Coriobacteriia</taxon>
        <taxon>Eggerthellales</taxon>
        <taxon>Eggerthellaceae</taxon>
        <taxon>Adlercreutzia</taxon>
    </lineage>
</organism>
<accession>A0A7C8BU80</accession>